<proteinExistence type="predicted"/>
<sequence>MSRKFISSIMIAAIAATSLSFSAAPAKANDDLAKFLVGATALVIIGKAISDNNRHRQPVAVTPTNPKPPRVHKPRRYALTAACVRRHNTYDGKVKVFGQKCLQKHYRYADSLPRHCKVRLATTKGTKRGYSIPCLRNEGYYIVSSK</sequence>
<organism evidence="2 3">
    <name type="scientific">Cognatishimia coralii</name>
    <dbReference type="NCBI Taxonomy" id="3083254"/>
    <lineage>
        <taxon>Bacteria</taxon>
        <taxon>Pseudomonadati</taxon>
        <taxon>Pseudomonadota</taxon>
        <taxon>Alphaproteobacteria</taxon>
        <taxon>Rhodobacterales</taxon>
        <taxon>Paracoccaceae</taxon>
        <taxon>Cognatishimia</taxon>
    </lineage>
</organism>
<name>A0ABU8QE96_9RHOB</name>
<keyword evidence="1" id="KW-0732">Signal</keyword>
<keyword evidence="3" id="KW-1185">Reference proteome</keyword>
<dbReference type="Proteomes" id="UP001368270">
    <property type="component" value="Unassembled WGS sequence"/>
</dbReference>
<gene>
    <name evidence="2" type="ORF">WG622_05825</name>
</gene>
<reference evidence="2 3" key="1">
    <citation type="submission" date="2024-03" db="EMBL/GenBank/DDBJ databases">
        <title>Cognatishimia coralii sp. nov., a marine bacterium isolated from coral surrounding seawater.</title>
        <authorList>
            <person name="Liu X."/>
            <person name="Liu S."/>
            <person name="Sun H."/>
            <person name="Zhang Y."/>
        </authorList>
    </citation>
    <scope>NUCLEOTIDE SEQUENCE [LARGE SCALE GENOMIC DNA]</scope>
    <source>
        <strain evidence="2 3">D5M38</strain>
    </source>
</reference>
<accession>A0ABU8QE96</accession>
<comment type="caution">
    <text evidence="2">The sequence shown here is derived from an EMBL/GenBank/DDBJ whole genome shotgun (WGS) entry which is preliminary data.</text>
</comment>
<feature type="signal peptide" evidence="1">
    <location>
        <begin position="1"/>
        <end position="28"/>
    </location>
</feature>
<dbReference type="RefSeq" id="WP_339402736.1">
    <property type="nucleotide sequence ID" value="NZ_JBBGAZ010000002.1"/>
</dbReference>
<feature type="chain" id="PRO_5045609522" evidence="1">
    <location>
        <begin position="29"/>
        <end position="146"/>
    </location>
</feature>
<evidence type="ECO:0000313" key="3">
    <source>
        <dbReference type="Proteomes" id="UP001368270"/>
    </source>
</evidence>
<evidence type="ECO:0000313" key="2">
    <source>
        <dbReference type="EMBL" id="MEJ5217749.1"/>
    </source>
</evidence>
<dbReference type="EMBL" id="JBBGAZ010000002">
    <property type="protein sequence ID" value="MEJ5217749.1"/>
    <property type="molecule type" value="Genomic_DNA"/>
</dbReference>
<protein>
    <submittedName>
        <fullName evidence="2">Uncharacterized protein</fullName>
    </submittedName>
</protein>
<evidence type="ECO:0000256" key="1">
    <source>
        <dbReference type="SAM" id="SignalP"/>
    </source>
</evidence>